<evidence type="ECO:0000313" key="3">
    <source>
        <dbReference type="Proteomes" id="UP001293593"/>
    </source>
</evidence>
<dbReference type="PANTHER" id="PTHR33671">
    <property type="entry name" value="N-METHYLTRANSFERASE, PUTATIVE (DUF688)-RELATED"/>
    <property type="match status" value="1"/>
</dbReference>
<reference evidence="2" key="1">
    <citation type="submission" date="2023-10" db="EMBL/GenBank/DDBJ databases">
        <title>Chromosome-level genome of the transformable northern wattle, Acacia crassicarpa.</title>
        <authorList>
            <person name="Massaro I."/>
            <person name="Sinha N.R."/>
            <person name="Poethig S."/>
            <person name="Leichty A.R."/>
        </authorList>
    </citation>
    <scope>NUCLEOTIDE SEQUENCE</scope>
    <source>
        <strain evidence="2">Acra3RX</strain>
        <tissue evidence="2">Leaf</tissue>
    </source>
</reference>
<dbReference type="InterPro" id="IPR007789">
    <property type="entry name" value="DUF688"/>
</dbReference>
<dbReference type="AlphaFoldDB" id="A0AAE1JM24"/>
<keyword evidence="3" id="KW-1185">Reference proteome</keyword>
<name>A0AAE1JM24_9FABA</name>
<feature type="region of interest" description="Disordered" evidence="1">
    <location>
        <begin position="464"/>
        <end position="486"/>
    </location>
</feature>
<feature type="compositionally biased region" description="Low complexity" evidence="1">
    <location>
        <begin position="111"/>
        <end position="122"/>
    </location>
</feature>
<dbReference type="Pfam" id="PF05097">
    <property type="entry name" value="DUF688"/>
    <property type="match status" value="1"/>
</dbReference>
<feature type="region of interest" description="Disordered" evidence="1">
    <location>
        <begin position="24"/>
        <end position="122"/>
    </location>
</feature>
<dbReference type="Proteomes" id="UP001293593">
    <property type="component" value="Unassembled WGS sequence"/>
</dbReference>
<proteinExistence type="predicted"/>
<evidence type="ECO:0000313" key="2">
    <source>
        <dbReference type="EMBL" id="KAK4255604.1"/>
    </source>
</evidence>
<feature type="compositionally biased region" description="Basic and acidic residues" evidence="1">
    <location>
        <begin position="69"/>
        <end position="84"/>
    </location>
</feature>
<protein>
    <submittedName>
        <fullName evidence="2">Uncharacterized protein</fullName>
    </submittedName>
</protein>
<gene>
    <name evidence="2" type="ORF">QN277_008583</name>
</gene>
<organism evidence="2 3">
    <name type="scientific">Acacia crassicarpa</name>
    <name type="common">northern wattle</name>
    <dbReference type="NCBI Taxonomy" id="499986"/>
    <lineage>
        <taxon>Eukaryota</taxon>
        <taxon>Viridiplantae</taxon>
        <taxon>Streptophyta</taxon>
        <taxon>Embryophyta</taxon>
        <taxon>Tracheophyta</taxon>
        <taxon>Spermatophyta</taxon>
        <taxon>Magnoliopsida</taxon>
        <taxon>eudicotyledons</taxon>
        <taxon>Gunneridae</taxon>
        <taxon>Pentapetalae</taxon>
        <taxon>rosids</taxon>
        <taxon>fabids</taxon>
        <taxon>Fabales</taxon>
        <taxon>Fabaceae</taxon>
        <taxon>Caesalpinioideae</taxon>
        <taxon>mimosoid clade</taxon>
        <taxon>Acacieae</taxon>
        <taxon>Acacia</taxon>
    </lineage>
</organism>
<evidence type="ECO:0000256" key="1">
    <source>
        <dbReference type="SAM" id="MobiDB-lite"/>
    </source>
</evidence>
<sequence>MEEEKQLDFNQPFLSVRRYSPKVASEIEKKSKTRGNSLIRLLPLPDYKSDLKSGPVSHPGTVPFIWEHTPGRPKNEGKLPKLDVKQPPLTPNLPPGRASRIVKHQDSDQVSKGSSISSKSATKQKILKELVQENDSYDSDDGDETYQDALDTLSTAESYSMNCSASGLSVLDDQEETQPFGSFSSSDQRARDFMISRFLPAAKAIASESPQPLYTSRKPPVAQEEPQEVVLISKQRYSPLRQIVLSQYAQDYCEDEDGYEIDGSENNATKVCGIFPRFCFLNPLPELKMEGRVLSSAATHNGTRKEYARNSHREKKSVYSQFGFREEKVRTGSSKLSARESTEFDFGCAIPVVEKTLYVDSVHEVKSHSIEGRSSESLLDLPFTSYPDRSIDDIHMHITNHSNKIELTKPLEHEINNLDKNLWISSPKVAQCKKVLSDNSVMSNQENFDGTIQNPAYSTVQECSKGVSNGKTDLETQGQKRQGNQEAINLRVPLSLPSPKAPSESWLKRTLTTISSSNVTAKIPAPSRIAKYYSNNT</sequence>
<comment type="caution">
    <text evidence="2">The sequence shown here is derived from an EMBL/GenBank/DDBJ whole genome shotgun (WGS) entry which is preliminary data.</text>
</comment>
<dbReference type="PANTHER" id="PTHR33671:SF2">
    <property type="entry name" value="N-METHYLTRANSFERASE, PUTATIVE (DUF688)-RELATED"/>
    <property type="match status" value="1"/>
</dbReference>
<dbReference type="EMBL" id="JAWXYG010000013">
    <property type="protein sequence ID" value="KAK4255604.1"/>
    <property type="molecule type" value="Genomic_DNA"/>
</dbReference>
<accession>A0AAE1JM24</accession>